<dbReference type="HAMAP" id="MF_00378">
    <property type="entry name" value="Exonuc_7_L"/>
    <property type="match status" value="1"/>
</dbReference>
<keyword evidence="2 5" id="KW-0540">Nuclease</keyword>
<sequence>MSNQKHLTVTALTRYIKHKFETDQHLSSIWLRAEISNFKHHSRGHMYFTLKDDHARISAVMFAGYNQFLKFTPENGMDVIVKGSVSVFERQGQYQLYVHEMNAAGVGDLHVAFEQLKESLAKQGLFEQDKKKPIKAIPEHIGILTSRSGAAIQDILTTLKRRYPLAKLTIFPTLVQGEHAKENIVNNIEIANRDSSIDTLILARGGGSIEELWPFNEESVARSIFESKIPIITGVGHETDTTISDFVSDLRAPTPTAAAEVAVPSKLDLIKQVAQNRQSIEKAMYQRIDQSRQKLSRLSDSYAFNYPKNLIKQKEMDLDRLDEKLRSNMRQLLQLKKQNLSKTSDQLALHHPTPRIKAYQQSNAFLKQSMTNQFNRLYQLKKNQFSRQLDKLSVLSPLNTMKRGYSIAYNESGQIVKRIEDVEPGQSLAVKLSNGQVDCQVWGVEEETNE</sequence>
<evidence type="ECO:0000256" key="6">
    <source>
        <dbReference type="RuleBase" id="RU004355"/>
    </source>
</evidence>
<comment type="catalytic activity">
    <reaction evidence="5 6">
        <text>Exonucleolytic cleavage in either 5'- to 3'- or 3'- to 5'-direction to yield nucleoside 5'-phosphates.</text>
        <dbReference type="EC" id="3.1.11.6"/>
    </reaction>
</comment>
<evidence type="ECO:0000256" key="2">
    <source>
        <dbReference type="ARBA" id="ARBA00022722"/>
    </source>
</evidence>
<dbReference type="AlphaFoldDB" id="A0A1G6I1T6"/>
<evidence type="ECO:0000313" key="10">
    <source>
        <dbReference type="EMBL" id="SDC00444.1"/>
    </source>
</evidence>
<comment type="subcellular location">
    <subcellularLocation>
        <location evidence="5 6">Cytoplasm</location>
    </subcellularLocation>
</comment>
<protein>
    <recommendedName>
        <fullName evidence="5">Exodeoxyribonuclease 7 large subunit</fullName>
        <ecNumber evidence="5">3.1.11.6</ecNumber>
    </recommendedName>
    <alternativeName>
        <fullName evidence="5">Exodeoxyribonuclease VII large subunit</fullName>
        <shortName evidence="5">Exonuclease VII large subunit</shortName>
    </alternativeName>
</protein>
<dbReference type="InterPro" id="IPR020579">
    <property type="entry name" value="Exonuc_VII_lsu_C"/>
</dbReference>
<feature type="domain" description="Exonuclease VII large subunit C-terminal" evidence="8">
    <location>
        <begin position="125"/>
        <end position="440"/>
    </location>
</feature>
<dbReference type="EC" id="3.1.11.6" evidence="5"/>
<evidence type="ECO:0000256" key="1">
    <source>
        <dbReference type="ARBA" id="ARBA00022490"/>
    </source>
</evidence>
<evidence type="ECO:0000259" key="8">
    <source>
        <dbReference type="Pfam" id="PF02601"/>
    </source>
</evidence>
<dbReference type="NCBIfam" id="TIGR00237">
    <property type="entry name" value="xseA"/>
    <property type="match status" value="1"/>
</dbReference>
<dbReference type="PANTHER" id="PTHR30008:SF0">
    <property type="entry name" value="EXODEOXYRIBONUCLEASE 7 LARGE SUBUNIT"/>
    <property type="match status" value="1"/>
</dbReference>
<dbReference type="PANTHER" id="PTHR30008">
    <property type="entry name" value="EXODEOXYRIBONUCLEASE 7 LARGE SUBUNIT"/>
    <property type="match status" value="1"/>
</dbReference>
<keyword evidence="7" id="KW-0175">Coiled coil</keyword>
<comment type="subunit">
    <text evidence="5">Heterooligomer composed of large and small subunits.</text>
</comment>
<name>A0A1G6I1T6_9BACI</name>
<dbReference type="GO" id="GO:0006308">
    <property type="term" value="P:DNA catabolic process"/>
    <property type="evidence" value="ECO:0007669"/>
    <property type="project" value="UniProtKB-UniRule"/>
</dbReference>
<keyword evidence="1 5" id="KW-0963">Cytoplasm</keyword>
<evidence type="ECO:0000256" key="3">
    <source>
        <dbReference type="ARBA" id="ARBA00022801"/>
    </source>
</evidence>
<evidence type="ECO:0000313" key="11">
    <source>
        <dbReference type="Proteomes" id="UP000242949"/>
    </source>
</evidence>
<evidence type="ECO:0000259" key="9">
    <source>
        <dbReference type="Pfam" id="PF13742"/>
    </source>
</evidence>
<keyword evidence="11" id="KW-1185">Reference proteome</keyword>
<evidence type="ECO:0000256" key="4">
    <source>
        <dbReference type="ARBA" id="ARBA00022839"/>
    </source>
</evidence>
<reference evidence="11" key="1">
    <citation type="submission" date="2016-09" db="EMBL/GenBank/DDBJ databases">
        <authorList>
            <person name="Varghese N."/>
            <person name="Submissions S."/>
        </authorList>
    </citation>
    <scope>NUCLEOTIDE SEQUENCE [LARGE SCALE GENOMIC DNA]</scope>
    <source>
        <strain evidence="11">S5</strain>
    </source>
</reference>
<accession>A0A1G6I1T6</accession>
<keyword evidence="3 5" id="KW-0378">Hydrolase</keyword>
<gene>
    <name evidence="5" type="primary">xseA</name>
    <name evidence="10" type="ORF">SAMN05421734_103324</name>
</gene>
<dbReference type="Pfam" id="PF02601">
    <property type="entry name" value="Exonuc_VII_L"/>
    <property type="match status" value="1"/>
</dbReference>
<keyword evidence="4 5" id="KW-0269">Exonuclease</keyword>
<dbReference type="CDD" id="cd04489">
    <property type="entry name" value="ExoVII_LU_OBF"/>
    <property type="match status" value="1"/>
</dbReference>
<dbReference type="GO" id="GO:0008855">
    <property type="term" value="F:exodeoxyribonuclease VII activity"/>
    <property type="evidence" value="ECO:0007669"/>
    <property type="project" value="UniProtKB-UniRule"/>
</dbReference>
<dbReference type="GO" id="GO:0003676">
    <property type="term" value="F:nucleic acid binding"/>
    <property type="evidence" value="ECO:0007669"/>
    <property type="project" value="InterPro"/>
</dbReference>
<dbReference type="InterPro" id="IPR025824">
    <property type="entry name" value="OB-fold_nuc-bd_dom"/>
</dbReference>
<dbReference type="RefSeq" id="WP_090794771.1">
    <property type="nucleotide sequence ID" value="NZ_FMYI01000003.1"/>
</dbReference>
<dbReference type="GO" id="GO:0005737">
    <property type="term" value="C:cytoplasm"/>
    <property type="evidence" value="ECO:0007669"/>
    <property type="project" value="UniProtKB-SubCell"/>
</dbReference>
<dbReference type="OrthoDB" id="9802795at2"/>
<dbReference type="STRING" id="1612202.SAMN05421734_103324"/>
<dbReference type="GO" id="GO:0009318">
    <property type="term" value="C:exodeoxyribonuclease VII complex"/>
    <property type="evidence" value="ECO:0007669"/>
    <property type="project" value="UniProtKB-UniRule"/>
</dbReference>
<comment type="function">
    <text evidence="5">Bidirectionally degrades single-stranded DNA into large acid-insoluble oligonucleotides, which are then degraded further into small acid-soluble oligonucleotides.</text>
</comment>
<dbReference type="Pfam" id="PF13742">
    <property type="entry name" value="tRNA_anti_2"/>
    <property type="match status" value="1"/>
</dbReference>
<evidence type="ECO:0000256" key="5">
    <source>
        <dbReference type="HAMAP-Rule" id="MF_00378"/>
    </source>
</evidence>
<comment type="similarity">
    <text evidence="5 6">Belongs to the XseA family.</text>
</comment>
<feature type="coiled-coil region" evidence="7">
    <location>
        <begin position="311"/>
        <end position="338"/>
    </location>
</feature>
<feature type="domain" description="OB-fold nucleic acid binding" evidence="9">
    <location>
        <begin position="7"/>
        <end position="101"/>
    </location>
</feature>
<evidence type="ECO:0000256" key="7">
    <source>
        <dbReference type="SAM" id="Coils"/>
    </source>
</evidence>
<organism evidence="10 11">
    <name type="scientific">Pelagirhabdus alkalitolerans</name>
    <dbReference type="NCBI Taxonomy" id="1612202"/>
    <lineage>
        <taxon>Bacteria</taxon>
        <taxon>Bacillati</taxon>
        <taxon>Bacillota</taxon>
        <taxon>Bacilli</taxon>
        <taxon>Bacillales</taxon>
        <taxon>Bacillaceae</taxon>
        <taxon>Pelagirhabdus</taxon>
    </lineage>
</organism>
<proteinExistence type="inferred from homology"/>
<dbReference type="Proteomes" id="UP000242949">
    <property type="component" value="Unassembled WGS sequence"/>
</dbReference>
<dbReference type="InterPro" id="IPR003753">
    <property type="entry name" value="Exonuc_VII_L"/>
</dbReference>
<dbReference type="EMBL" id="FMYI01000003">
    <property type="protein sequence ID" value="SDC00444.1"/>
    <property type="molecule type" value="Genomic_DNA"/>
</dbReference>